<dbReference type="STRING" id="1354303.M917_0808"/>
<dbReference type="Proteomes" id="UP000016761">
    <property type="component" value="Unassembled WGS sequence"/>
</dbReference>
<comment type="caution">
    <text evidence="1">The sequence shown here is derived from an EMBL/GenBank/DDBJ whole genome shotgun (WGS) entry which is preliminary data.</text>
</comment>
<reference evidence="1 2" key="1">
    <citation type="journal article" date="2013" name="Genome Announc.">
        <title>Draft Genome Sequence of Psychrobacter aquaticus Strain CMS 56T, Isolated from a Cyanobacterial Mat Sample Collected from Water Bodies in the McMurdo Dry Valley Region of Antarctica.</title>
        <authorList>
            <person name="Reddy G.S."/>
            <person name="Ara S."/>
            <person name="Singh A."/>
            <person name="Kumar Pinnaka A."/>
            <person name="Shivaji S."/>
        </authorList>
    </citation>
    <scope>NUCLEOTIDE SEQUENCE [LARGE SCALE GENOMIC DNA]</scope>
    <source>
        <strain evidence="1 2">CMS 56</strain>
    </source>
</reference>
<dbReference type="PANTHER" id="PTHR35862">
    <property type="entry name" value="FELS-2 PROPHAGE PROTEIN"/>
    <property type="match status" value="1"/>
</dbReference>
<sequence length="280" mass="31291">MIRIPAFTLLYNNKTATHDIAESMIDASYVDHLSGEADELSITLADPDRLWMSDWYPNKGATLMFSIGYEGEPLLDCGIFEIDEITLNDAPNTVQIRALSAGVNDGLRTVKHVAYDDQTLNEVIVKVARQLGYSVEGKIAALRIERITQKETDLAFIKRLAITYGYAVKVIGKRLIFSHLQALNDAVIIATIDRTEMHRGWSFRDQIRTVKKEATVTRHNPKTKKTVKATQQAVKKVSQKTAAKKRANKITAVPKSSRKTKKQKLPLKVYGLKDGVIAPV</sequence>
<protein>
    <submittedName>
        <fullName evidence="1">Putative cytoplasmic protein</fullName>
    </submittedName>
</protein>
<dbReference type="PATRIC" id="fig|1354303.4.peg.795"/>
<dbReference type="OrthoDB" id="4070623at2"/>
<proteinExistence type="predicted"/>
<accession>U4T5F8</accession>
<evidence type="ECO:0000313" key="2">
    <source>
        <dbReference type="Proteomes" id="UP000016761"/>
    </source>
</evidence>
<dbReference type="eggNOG" id="COG3500">
    <property type="taxonomic scope" value="Bacteria"/>
</dbReference>
<dbReference type="SUPFAM" id="SSF69279">
    <property type="entry name" value="Phage tail proteins"/>
    <property type="match status" value="1"/>
</dbReference>
<name>U4T5F8_9GAMM</name>
<evidence type="ECO:0000313" key="1">
    <source>
        <dbReference type="EMBL" id="ERL56130.1"/>
    </source>
</evidence>
<gene>
    <name evidence="1" type="ORF">M917_0808</name>
</gene>
<organism evidence="1 2">
    <name type="scientific">Psychrobacter aquaticus CMS 56</name>
    <dbReference type="NCBI Taxonomy" id="1354303"/>
    <lineage>
        <taxon>Bacteria</taxon>
        <taxon>Pseudomonadati</taxon>
        <taxon>Pseudomonadota</taxon>
        <taxon>Gammaproteobacteria</taxon>
        <taxon>Moraxellales</taxon>
        <taxon>Moraxellaceae</taxon>
        <taxon>Psychrobacter</taxon>
    </lineage>
</organism>
<keyword evidence="2" id="KW-1185">Reference proteome</keyword>
<dbReference type="InterPro" id="IPR052726">
    <property type="entry name" value="Phage_Baseplate_Hub"/>
</dbReference>
<dbReference type="AlphaFoldDB" id="U4T5F8"/>
<dbReference type="EMBL" id="AUSW01000015">
    <property type="protein sequence ID" value="ERL56130.1"/>
    <property type="molecule type" value="Genomic_DNA"/>
</dbReference>
<dbReference type="RefSeq" id="WP_021813461.1">
    <property type="nucleotide sequence ID" value="NZ_AUSW01000015.1"/>
</dbReference>
<dbReference type="PANTHER" id="PTHR35862:SF1">
    <property type="entry name" value="FELS-2 PROPHAGE PROTEIN"/>
    <property type="match status" value="1"/>
</dbReference>